<dbReference type="EMBL" id="WKJO01000001">
    <property type="protein sequence ID" value="MRX20898.1"/>
    <property type="molecule type" value="Genomic_DNA"/>
</dbReference>
<keyword evidence="1" id="KW-0472">Membrane</keyword>
<protein>
    <submittedName>
        <fullName evidence="2">Uncharacterized protein</fullName>
    </submittedName>
</protein>
<keyword evidence="1" id="KW-0812">Transmembrane</keyword>
<dbReference type="AlphaFoldDB" id="A0A6A8GCN2"/>
<proteinExistence type="predicted"/>
<keyword evidence="1" id="KW-1133">Transmembrane helix</keyword>
<evidence type="ECO:0000313" key="3">
    <source>
        <dbReference type="Proteomes" id="UP000439022"/>
    </source>
</evidence>
<dbReference type="Proteomes" id="UP000439022">
    <property type="component" value="Unassembled WGS sequence"/>
</dbReference>
<gene>
    <name evidence="2" type="ORF">GJR96_02825</name>
</gene>
<sequence>MADDLAAILAIAVFLAIVIAWNFITDTISNLSASVGSQVGIPPEISAIVFLGAVGVSVMAYMRTER</sequence>
<comment type="caution">
    <text evidence="2">The sequence shown here is derived from an EMBL/GenBank/DDBJ whole genome shotgun (WGS) entry which is preliminary data.</text>
</comment>
<organism evidence="2 3">
    <name type="scientific">Haloferax litoreum</name>
    <dbReference type="NCBI Taxonomy" id="2666140"/>
    <lineage>
        <taxon>Archaea</taxon>
        <taxon>Methanobacteriati</taxon>
        <taxon>Methanobacteriota</taxon>
        <taxon>Stenosarchaea group</taxon>
        <taxon>Halobacteria</taxon>
        <taxon>Halobacteriales</taxon>
        <taxon>Haloferacaceae</taxon>
        <taxon>Haloferax</taxon>
    </lineage>
</organism>
<dbReference type="RefSeq" id="WP_151161548.1">
    <property type="nucleotide sequence ID" value="NZ_WKJO01000001.1"/>
</dbReference>
<accession>A0A6A8GCN2</accession>
<keyword evidence="3" id="KW-1185">Reference proteome</keyword>
<feature type="transmembrane region" description="Helical" evidence="1">
    <location>
        <begin position="5"/>
        <end position="24"/>
    </location>
</feature>
<reference evidence="2 3" key="1">
    <citation type="submission" date="2019-11" db="EMBL/GenBank/DDBJ databases">
        <title>Whole genome sequence of Haloferax sp. MBLA0076.</title>
        <authorList>
            <person name="Seo M.-J."/>
            <person name="Cho E.-S."/>
        </authorList>
    </citation>
    <scope>NUCLEOTIDE SEQUENCE [LARGE SCALE GENOMIC DNA]</scope>
    <source>
        <strain evidence="2 3">MBLA0076</strain>
    </source>
</reference>
<evidence type="ECO:0000313" key="2">
    <source>
        <dbReference type="EMBL" id="MRX20898.1"/>
    </source>
</evidence>
<name>A0A6A8GCN2_9EURY</name>
<evidence type="ECO:0000256" key="1">
    <source>
        <dbReference type="SAM" id="Phobius"/>
    </source>
</evidence>
<feature type="transmembrane region" description="Helical" evidence="1">
    <location>
        <begin position="44"/>
        <end position="62"/>
    </location>
</feature>